<accession>A0ACC1IZE1</accession>
<keyword evidence="2" id="KW-1185">Reference proteome</keyword>
<name>A0ACC1IZE1_9FUNG</name>
<dbReference type="Proteomes" id="UP001150603">
    <property type="component" value="Unassembled WGS sequence"/>
</dbReference>
<feature type="non-terminal residue" evidence="1">
    <location>
        <position position="214"/>
    </location>
</feature>
<protein>
    <submittedName>
        <fullName evidence="1">Uncharacterized protein</fullName>
    </submittedName>
</protein>
<dbReference type="EMBL" id="JANBPW010005863">
    <property type="protein sequence ID" value="KAJ1931723.1"/>
    <property type="molecule type" value="Genomic_DNA"/>
</dbReference>
<comment type="caution">
    <text evidence="1">The sequence shown here is derived from an EMBL/GenBank/DDBJ whole genome shotgun (WGS) entry which is preliminary data.</text>
</comment>
<gene>
    <name evidence="1" type="ORF">FBU59_006617</name>
</gene>
<evidence type="ECO:0000313" key="1">
    <source>
        <dbReference type="EMBL" id="KAJ1931723.1"/>
    </source>
</evidence>
<evidence type="ECO:0000313" key="2">
    <source>
        <dbReference type="Proteomes" id="UP001150603"/>
    </source>
</evidence>
<proteinExistence type="predicted"/>
<organism evidence="1 2">
    <name type="scientific">Linderina macrospora</name>
    <dbReference type="NCBI Taxonomy" id="4868"/>
    <lineage>
        <taxon>Eukaryota</taxon>
        <taxon>Fungi</taxon>
        <taxon>Fungi incertae sedis</taxon>
        <taxon>Zoopagomycota</taxon>
        <taxon>Kickxellomycotina</taxon>
        <taxon>Kickxellomycetes</taxon>
        <taxon>Kickxellales</taxon>
        <taxon>Kickxellaceae</taxon>
        <taxon>Linderina</taxon>
    </lineage>
</organism>
<sequence>MTLQTALVAATYLFDTHLLNGMQVRDLTVLINGGLADNMRCGDDGYSFLTDPRNRLGRYKYTLQQHLSNSQLLSPSEYQLMDPLSDEYLVCRYQLCQWLSYASQFIGILVLCMQLDGVTQGSGVSPEDIRICNGAHGKRNMFATLNTLIVSNVDITTGYVPSPRYMLTPLASLIIQYLTVVRPMEMQAMTILHKRTNPDFFNDATAAYSMYLFV</sequence>
<reference evidence="1" key="1">
    <citation type="submission" date="2022-07" db="EMBL/GenBank/DDBJ databases">
        <title>Phylogenomic reconstructions and comparative analyses of Kickxellomycotina fungi.</title>
        <authorList>
            <person name="Reynolds N.K."/>
            <person name="Stajich J.E."/>
            <person name="Barry K."/>
            <person name="Grigoriev I.V."/>
            <person name="Crous P."/>
            <person name="Smith M.E."/>
        </authorList>
    </citation>
    <scope>NUCLEOTIDE SEQUENCE</scope>
    <source>
        <strain evidence="1">NRRL 5244</strain>
    </source>
</reference>